<organism evidence="1 2">
    <name type="scientific">Treponema peruense</name>
    <dbReference type="NCBI Taxonomy" id="2787628"/>
    <lineage>
        <taxon>Bacteria</taxon>
        <taxon>Pseudomonadati</taxon>
        <taxon>Spirochaetota</taxon>
        <taxon>Spirochaetia</taxon>
        <taxon>Spirochaetales</taxon>
        <taxon>Treponemataceae</taxon>
        <taxon>Treponema</taxon>
    </lineage>
</organism>
<evidence type="ECO:0000313" key="2">
    <source>
        <dbReference type="Proteomes" id="UP000595224"/>
    </source>
</evidence>
<evidence type="ECO:0000313" key="1">
    <source>
        <dbReference type="EMBL" id="QQA01011.1"/>
    </source>
</evidence>
<accession>A0A7T3RDB8</accession>
<reference evidence="1 2" key="1">
    <citation type="submission" date="2020-11" db="EMBL/GenBank/DDBJ databases">
        <title>Treponema Peruensis nv. sp., first commensal Treponema isolated from human feces.</title>
        <authorList>
            <person name="Belkhou C."/>
            <person name="Raes J."/>
        </authorList>
    </citation>
    <scope>NUCLEOTIDE SEQUENCE [LARGE SCALE GENOMIC DNA]</scope>
    <source>
        <strain evidence="1 2">RCC2812</strain>
    </source>
</reference>
<dbReference type="RefSeq" id="WP_198442620.1">
    <property type="nucleotide sequence ID" value="NZ_CBCSHE010000007.1"/>
</dbReference>
<keyword evidence="2" id="KW-1185">Reference proteome</keyword>
<name>A0A7T3RDB8_9SPIR</name>
<sequence length="67" mass="7838">MNMNELQKALLSKQPSPKQNLTFNRYMQHCIDMGIVLDRDFEDALNFKLPSGEYNMLAYLYADCDTE</sequence>
<gene>
    <name evidence="1" type="ORF">IWA51_12290</name>
</gene>
<dbReference type="Proteomes" id="UP000595224">
    <property type="component" value="Chromosome"/>
</dbReference>
<proteinExistence type="predicted"/>
<dbReference type="AlphaFoldDB" id="A0A7T3RDB8"/>
<dbReference type="EMBL" id="CP064936">
    <property type="protein sequence ID" value="QQA01011.1"/>
    <property type="molecule type" value="Genomic_DNA"/>
</dbReference>
<dbReference type="KEGG" id="tper:IWA51_12290"/>
<protein>
    <submittedName>
        <fullName evidence="1">Uncharacterized protein</fullName>
    </submittedName>
</protein>